<dbReference type="EMBL" id="JAUHJS010000006">
    <property type="protein sequence ID" value="MDN4166212.1"/>
    <property type="molecule type" value="Genomic_DNA"/>
</dbReference>
<keyword evidence="1" id="KW-0812">Transmembrane</keyword>
<comment type="caution">
    <text evidence="2">The sequence shown here is derived from an EMBL/GenBank/DDBJ whole genome shotgun (WGS) entry which is preliminary data.</text>
</comment>
<keyword evidence="3" id="KW-1185">Reference proteome</keyword>
<feature type="transmembrane region" description="Helical" evidence="1">
    <location>
        <begin position="12"/>
        <end position="34"/>
    </location>
</feature>
<accession>A0ABT8F6U5</accession>
<keyword evidence="1" id="KW-0472">Membrane</keyword>
<evidence type="ECO:0000313" key="2">
    <source>
        <dbReference type="EMBL" id="MDN4166212.1"/>
    </source>
</evidence>
<sequence>MIHSGLFDGANLFFWIVCVAIGAIVALSGVDNLYGSKKNKEENH</sequence>
<dbReference type="Proteomes" id="UP001168552">
    <property type="component" value="Unassembled WGS sequence"/>
</dbReference>
<evidence type="ECO:0000256" key="1">
    <source>
        <dbReference type="SAM" id="Phobius"/>
    </source>
</evidence>
<keyword evidence="1" id="KW-1133">Transmembrane helix</keyword>
<organism evidence="2 3">
    <name type="scientific">Shiella aurantiaca</name>
    <dbReference type="NCBI Taxonomy" id="3058365"/>
    <lineage>
        <taxon>Bacteria</taxon>
        <taxon>Pseudomonadati</taxon>
        <taxon>Bacteroidota</taxon>
        <taxon>Cytophagia</taxon>
        <taxon>Cytophagales</taxon>
        <taxon>Shiellaceae</taxon>
        <taxon>Shiella</taxon>
    </lineage>
</organism>
<gene>
    <name evidence="2" type="ORF">QWY31_11915</name>
</gene>
<reference evidence="2" key="1">
    <citation type="submission" date="2023-06" db="EMBL/GenBank/DDBJ databases">
        <title>Cytophagales bacterium Strain LB-30, isolated from soil.</title>
        <authorList>
            <person name="Liu B."/>
        </authorList>
    </citation>
    <scope>NUCLEOTIDE SEQUENCE</scope>
    <source>
        <strain evidence="2">LB-30</strain>
    </source>
</reference>
<name>A0ABT8F6U5_9BACT</name>
<protein>
    <submittedName>
        <fullName evidence="2">Uncharacterized protein</fullName>
    </submittedName>
</protein>
<proteinExistence type="predicted"/>
<dbReference type="RefSeq" id="WP_320004748.1">
    <property type="nucleotide sequence ID" value="NZ_JAUHJS010000006.1"/>
</dbReference>
<evidence type="ECO:0000313" key="3">
    <source>
        <dbReference type="Proteomes" id="UP001168552"/>
    </source>
</evidence>